<dbReference type="Gene3D" id="1.20.120.450">
    <property type="entry name" value="dinb family like domain"/>
    <property type="match status" value="1"/>
</dbReference>
<evidence type="ECO:0000313" key="4">
    <source>
        <dbReference type="Proteomes" id="UP001228905"/>
    </source>
</evidence>
<organism evidence="3 4">
    <name type="scientific">Caulobacter ginsengisoli</name>
    <dbReference type="NCBI Taxonomy" id="400775"/>
    <lineage>
        <taxon>Bacteria</taxon>
        <taxon>Pseudomonadati</taxon>
        <taxon>Pseudomonadota</taxon>
        <taxon>Alphaproteobacteria</taxon>
        <taxon>Caulobacterales</taxon>
        <taxon>Caulobacteraceae</taxon>
        <taxon>Caulobacter</taxon>
    </lineage>
</organism>
<comment type="caution">
    <text evidence="3">The sequence shown here is derived from an EMBL/GenBank/DDBJ whole genome shotgun (WGS) entry which is preliminary data.</text>
</comment>
<evidence type="ECO:0000313" key="3">
    <source>
        <dbReference type="EMBL" id="MDQ0463157.1"/>
    </source>
</evidence>
<dbReference type="InterPro" id="IPR007837">
    <property type="entry name" value="DinB"/>
</dbReference>
<sequence>MTPDLARLMATYNSWQNASLYDAAETLTPADRLADRGAFFGSIQGTLNHLLWGDQIWMSRFDGWEKPAVSIAGSTEICADWSDLRAARIRVDAGIAAWAAGLTEERLAQDLTWFSGAAGRELTRPMWQLVAHLFNHQTHHRGQAHALLTAAGARPADTDLMLLTP</sequence>
<keyword evidence="2" id="KW-0479">Metal-binding</keyword>
<dbReference type="PANTHER" id="PTHR37302:SF1">
    <property type="entry name" value="PROTEIN DINB"/>
    <property type="match status" value="1"/>
</dbReference>
<dbReference type="EMBL" id="JAUSVS010000001">
    <property type="protein sequence ID" value="MDQ0463157.1"/>
    <property type="molecule type" value="Genomic_DNA"/>
</dbReference>
<protein>
    <submittedName>
        <fullName evidence="3">Damage-inducible protein DinB</fullName>
    </submittedName>
</protein>
<evidence type="ECO:0000256" key="1">
    <source>
        <dbReference type="ARBA" id="ARBA00008635"/>
    </source>
</evidence>
<dbReference type="Pfam" id="PF05163">
    <property type="entry name" value="DinB"/>
    <property type="match status" value="1"/>
</dbReference>
<reference evidence="3 4" key="1">
    <citation type="submission" date="2023-07" db="EMBL/GenBank/DDBJ databases">
        <title>Genomic Encyclopedia of Type Strains, Phase IV (KMG-IV): sequencing the most valuable type-strain genomes for metagenomic binning, comparative biology and taxonomic classification.</title>
        <authorList>
            <person name="Goeker M."/>
        </authorList>
    </citation>
    <scope>NUCLEOTIDE SEQUENCE [LARGE SCALE GENOMIC DNA]</scope>
    <source>
        <strain evidence="3 4">DSM 18695</strain>
    </source>
</reference>
<name>A0ABU0IQD3_9CAUL</name>
<dbReference type="PANTHER" id="PTHR37302">
    <property type="entry name" value="SLR1116 PROTEIN"/>
    <property type="match status" value="1"/>
</dbReference>
<gene>
    <name evidence="3" type="ORF">QO010_000905</name>
</gene>
<dbReference type="InterPro" id="IPR034660">
    <property type="entry name" value="DinB/YfiT-like"/>
</dbReference>
<accession>A0ABU0IQD3</accession>
<dbReference type="SUPFAM" id="SSF109854">
    <property type="entry name" value="DinB/YfiT-like putative metalloenzymes"/>
    <property type="match status" value="1"/>
</dbReference>
<dbReference type="Proteomes" id="UP001228905">
    <property type="component" value="Unassembled WGS sequence"/>
</dbReference>
<evidence type="ECO:0000256" key="2">
    <source>
        <dbReference type="ARBA" id="ARBA00022723"/>
    </source>
</evidence>
<comment type="similarity">
    <text evidence="1">Belongs to the DinB family.</text>
</comment>
<keyword evidence="4" id="KW-1185">Reference proteome</keyword>
<proteinExistence type="inferred from homology"/>
<dbReference type="RefSeq" id="WP_307346562.1">
    <property type="nucleotide sequence ID" value="NZ_JAUSVS010000001.1"/>
</dbReference>